<comment type="caution">
    <text evidence="2">The sequence shown here is derived from an EMBL/GenBank/DDBJ whole genome shotgun (WGS) entry which is preliminary data.</text>
</comment>
<feature type="compositionally biased region" description="Basic and acidic residues" evidence="1">
    <location>
        <begin position="66"/>
        <end position="75"/>
    </location>
</feature>
<gene>
    <name evidence="2" type="ORF">NCGR_LOCUS3124</name>
</gene>
<feature type="region of interest" description="Disordered" evidence="1">
    <location>
        <begin position="50"/>
        <end position="76"/>
    </location>
</feature>
<evidence type="ECO:0000313" key="2">
    <source>
        <dbReference type="EMBL" id="CAD6205291.1"/>
    </source>
</evidence>
<proteinExistence type="predicted"/>
<reference evidence="2" key="1">
    <citation type="submission" date="2020-10" db="EMBL/GenBank/DDBJ databases">
        <authorList>
            <person name="Han B."/>
            <person name="Lu T."/>
            <person name="Zhao Q."/>
            <person name="Huang X."/>
            <person name="Zhao Y."/>
        </authorList>
    </citation>
    <scope>NUCLEOTIDE SEQUENCE</scope>
</reference>
<evidence type="ECO:0000256" key="1">
    <source>
        <dbReference type="SAM" id="MobiDB-lite"/>
    </source>
</evidence>
<evidence type="ECO:0000313" key="3">
    <source>
        <dbReference type="Proteomes" id="UP000604825"/>
    </source>
</evidence>
<keyword evidence="3" id="KW-1185">Reference proteome</keyword>
<organism evidence="2 3">
    <name type="scientific">Miscanthus lutarioriparius</name>
    <dbReference type="NCBI Taxonomy" id="422564"/>
    <lineage>
        <taxon>Eukaryota</taxon>
        <taxon>Viridiplantae</taxon>
        <taxon>Streptophyta</taxon>
        <taxon>Embryophyta</taxon>
        <taxon>Tracheophyta</taxon>
        <taxon>Spermatophyta</taxon>
        <taxon>Magnoliopsida</taxon>
        <taxon>Liliopsida</taxon>
        <taxon>Poales</taxon>
        <taxon>Poaceae</taxon>
        <taxon>PACMAD clade</taxon>
        <taxon>Panicoideae</taxon>
        <taxon>Andropogonodae</taxon>
        <taxon>Andropogoneae</taxon>
        <taxon>Saccharinae</taxon>
        <taxon>Miscanthus</taxon>
    </lineage>
</organism>
<name>A0A811MIX8_9POAL</name>
<dbReference type="Proteomes" id="UP000604825">
    <property type="component" value="Unassembled WGS sequence"/>
</dbReference>
<dbReference type="EMBL" id="CAJGYO010000001">
    <property type="protein sequence ID" value="CAD6205291.1"/>
    <property type="molecule type" value="Genomic_DNA"/>
</dbReference>
<protein>
    <submittedName>
        <fullName evidence="2">Uncharacterized protein</fullName>
    </submittedName>
</protein>
<accession>A0A811MIX8</accession>
<dbReference type="AlphaFoldDB" id="A0A811MIX8"/>
<sequence>MGRFVLHIIFNSSEATAAAHRYSSSDSEQREQLVSHLFARVSVTCENRVSDHGGVSARPVHQRQRPGREGPRQERCPVGCGGEAASFEVEVLLEETRGAAQAKRVSYAKDNCFGQLTVGMDGFTLLC</sequence>